<protein>
    <submittedName>
        <fullName evidence="2">Protein N-acetyltransferase, RimJ/RimL family</fullName>
    </submittedName>
</protein>
<dbReference type="SUPFAM" id="SSF55729">
    <property type="entry name" value="Acyl-CoA N-acyltransferases (Nat)"/>
    <property type="match status" value="1"/>
</dbReference>
<dbReference type="PROSITE" id="PS51186">
    <property type="entry name" value="GNAT"/>
    <property type="match status" value="1"/>
</dbReference>
<accession>A0ABT1JBB7</accession>
<reference evidence="2 3" key="1">
    <citation type="submission" date="2013-07" db="EMBL/GenBank/DDBJ databases">
        <authorList>
            <consortium name="DOE Joint Genome Institute"/>
            <person name="Reeve W."/>
            <person name="Huntemann M."/>
            <person name="Han J."/>
            <person name="Chen A."/>
            <person name="Kyrpides N."/>
            <person name="Mavromatis K."/>
            <person name="Markowitz V."/>
            <person name="Palaniappan K."/>
            <person name="Ivanova N."/>
            <person name="Schaumberg A."/>
            <person name="Pati A."/>
            <person name="Liolios K."/>
            <person name="Nordberg H.P."/>
            <person name="Cantor M.N."/>
            <person name="Hua S.X."/>
            <person name="Woyke T."/>
        </authorList>
    </citation>
    <scope>NUCLEOTIDE SEQUENCE [LARGE SCALE GENOMIC DNA]</scope>
    <source>
        <strain evidence="2 3">DSM 43889</strain>
    </source>
</reference>
<name>A0ABT1JBB7_ACTCY</name>
<dbReference type="Gene3D" id="3.40.630.30">
    <property type="match status" value="1"/>
</dbReference>
<comment type="caution">
    <text evidence="2">The sequence shown here is derived from an EMBL/GenBank/DDBJ whole genome shotgun (WGS) entry which is preliminary data.</text>
</comment>
<reference evidence="2 3" key="2">
    <citation type="submission" date="2022-06" db="EMBL/GenBank/DDBJ databases">
        <title>Genomic Encyclopedia of Type Strains, Phase I: the one thousand microbial genomes (KMG-I) project.</title>
        <authorList>
            <person name="Kyrpides N."/>
        </authorList>
    </citation>
    <scope>NUCLEOTIDE SEQUENCE [LARGE SCALE GENOMIC DNA]</scope>
    <source>
        <strain evidence="2 3">DSM 43889</strain>
    </source>
</reference>
<dbReference type="PANTHER" id="PTHR43792:SF13">
    <property type="entry name" value="ACETYLTRANSFERASE"/>
    <property type="match status" value="1"/>
</dbReference>
<keyword evidence="3" id="KW-1185">Reference proteome</keyword>
<gene>
    <name evidence="2" type="ORF">G443_000062</name>
</gene>
<dbReference type="InterPro" id="IPR016181">
    <property type="entry name" value="Acyl_CoA_acyltransferase"/>
</dbReference>
<sequence length="174" mass="18857">MISSERLDLVPLDAEALSLVVVGDVPGLERALGVVVPPEWPATVPARLRLDQLAEDPAELPWLVRAMVDRDERRIVGVTGFHGRPDDRGRAEVGYEVLPGDRRRGYAREAVLALADWANASGAALTCVASVAPTNEESLSLVRSLGFRQVGERLDPVDGVELVFERGLPFSLDP</sequence>
<evidence type="ECO:0000313" key="2">
    <source>
        <dbReference type="EMBL" id="MCP2329792.1"/>
    </source>
</evidence>
<dbReference type="RefSeq" id="WP_245588775.1">
    <property type="nucleotide sequence ID" value="NZ_AUBJ02000001.1"/>
</dbReference>
<dbReference type="EMBL" id="AUBJ02000001">
    <property type="protein sequence ID" value="MCP2329792.1"/>
    <property type="molecule type" value="Genomic_DNA"/>
</dbReference>
<dbReference type="CDD" id="cd04301">
    <property type="entry name" value="NAT_SF"/>
    <property type="match status" value="1"/>
</dbReference>
<dbReference type="InterPro" id="IPR051531">
    <property type="entry name" value="N-acetyltransferase"/>
</dbReference>
<feature type="domain" description="N-acetyltransferase" evidence="1">
    <location>
        <begin position="15"/>
        <end position="169"/>
    </location>
</feature>
<proteinExistence type="predicted"/>
<dbReference type="PANTHER" id="PTHR43792">
    <property type="entry name" value="GNAT FAMILY, PUTATIVE (AFU_ORTHOLOGUE AFUA_3G00765)-RELATED-RELATED"/>
    <property type="match status" value="1"/>
</dbReference>
<evidence type="ECO:0000313" key="3">
    <source>
        <dbReference type="Proteomes" id="UP000791080"/>
    </source>
</evidence>
<dbReference type="InterPro" id="IPR000182">
    <property type="entry name" value="GNAT_dom"/>
</dbReference>
<dbReference type="Proteomes" id="UP000791080">
    <property type="component" value="Unassembled WGS sequence"/>
</dbReference>
<dbReference type="Pfam" id="PF13302">
    <property type="entry name" value="Acetyltransf_3"/>
    <property type="match status" value="1"/>
</dbReference>
<organism evidence="2 3">
    <name type="scientific">Actinoalloteichus caeruleus DSM 43889</name>
    <dbReference type="NCBI Taxonomy" id="1120930"/>
    <lineage>
        <taxon>Bacteria</taxon>
        <taxon>Bacillati</taxon>
        <taxon>Actinomycetota</taxon>
        <taxon>Actinomycetes</taxon>
        <taxon>Pseudonocardiales</taxon>
        <taxon>Pseudonocardiaceae</taxon>
        <taxon>Actinoalloteichus</taxon>
        <taxon>Actinoalloteichus cyanogriseus</taxon>
    </lineage>
</organism>
<evidence type="ECO:0000259" key="1">
    <source>
        <dbReference type="PROSITE" id="PS51186"/>
    </source>
</evidence>